<dbReference type="HAMAP" id="MF_01350">
    <property type="entry name" value="NDH1_NuoH"/>
    <property type="match status" value="1"/>
</dbReference>
<sequence length="330" mass="36367">MFETAVLVETIVKAVIVVAVVAGMAGFATFIERKVLAFMQRRLGPMNVGPYGLLQLAADGIKLFTKEDIVPQNAVKPIFMIAPVIAAVTAFVAMAAVPYFPEFTLFGYVIHPIISDINVALLYVMGVASVGIYGPLLAGMSSANKWSLLGAARAVVQMLSFEVVTGLSVLAPIMMIGSLSLIDINDYQSDGVFSWLIWKQPLAFILFAMAGFMETNRAPFDTIEFEAEVVAGYATEYSGMRWGLFFIGEYANMITISVLVSILFMGGYNPLWFIPGAVMMLVKVSFWVFLFLWVRAAWPHIRPDQLMWVCWKVLMPLAVINILITGFVLI</sequence>
<dbReference type="GO" id="GO:0005886">
    <property type="term" value="C:plasma membrane"/>
    <property type="evidence" value="ECO:0007669"/>
    <property type="project" value="UniProtKB-SubCell"/>
</dbReference>
<evidence type="ECO:0000256" key="6">
    <source>
        <dbReference type="RuleBase" id="RU000471"/>
    </source>
</evidence>
<proteinExistence type="inferred from homology"/>
<dbReference type="STRING" id="1193502.SHALO_0189"/>
<evidence type="ECO:0000313" key="8">
    <source>
        <dbReference type="Proteomes" id="UP000094609"/>
    </source>
</evidence>
<evidence type="ECO:0000256" key="4">
    <source>
        <dbReference type="ARBA" id="ARBA00023136"/>
    </source>
</evidence>
<name>A0A1D7TG61_9BACT</name>
<dbReference type="PANTHER" id="PTHR11432:SF3">
    <property type="entry name" value="NADH-UBIQUINONE OXIDOREDUCTASE CHAIN 1"/>
    <property type="match status" value="1"/>
</dbReference>
<protein>
    <recommendedName>
        <fullName evidence="5">NADH-quinone oxidoreductase subunit H</fullName>
        <ecNumber evidence="5">7.1.1.-</ecNumber>
    </recommendedName>
    <alternativeName>
        <fullName evidence="5">NADH dehydrogenase I subunit H</fullName>
    </alternativeName>
    <alternativeName>
        <fullName evidence="5">NDH-1 subunit H</fullName>
    </alternativeName>
</protein>
<dbReference type="EMBL" id="CP017111">
    <property type="protein sequence ID" value="AOO63986.1"/>
    <property type="molecule type" value="Genomic_DNA"/>
</dbReference>
<feature type="transmembrane region" description="Helical" evidence="5">
    <location>
        <begin position="120"/>
        <end position="138"/>
    </location>
</feature>
<dbReference type="AlphaFoldDB" id="A0A1D7TG61"/>
<feature type="transmembrane region" description="Helical" evidence="5">
    <location>
        <begin position="271"/>
        <end position="294"/>
    </location>
</feature>
<keyword evidence="3 5" id="KW-1133">Transmembrane helix</keyword>
<dbReference type="GO" id="GO:0048038">
    <property type="term" value="F:quinone binding"/>
    <property type="evidence" value="ECO:0007669"/>
    <property type="project" value="UniProtKB-KW"/>
</dbReference>
<comment type="function">
    <text evidence="5">NDH-1 shuttles electrons from NADH, via FMN and iron-sulfur (Fe-S) centers, to quinones in the respiratory chain. The immediate electron acceptor for the enzyme in this species is believed to be ubiquinone. Couples the redox reaction to proton translocation (for every two electrons transferred, four hydrogen ions are translocated across the cytoplasmic membrane), and thus conserves the redox energy in a proton gradient. This subunit may bind ubiquinone.</text>
</comment>
<reference evidence="8" key="1">
    <citation type="submission" date="2016-08" db="EMBL/GenBank/DDBJ databases">
        <title>Complete genome sequence of the organohalide-respiring Epsilonproteobacterium Sulfurospirillum halorespirans.</title>
        <authorList>
            <person name="Goris T."/>
            <person name="Zimmermann J."/>
            <person name="Schenz B."/>
            <person name="Lemos M."/>
            <person name="Hackermueller J."/>
            <person name="Diekert G."/>
        </authorList>
    </citation>
    <scope>NUCLEOTIDE SEQUENCE [LARGE SCALE GENOMIC DNA]</scope>
    <source>
        <strain>DSM 13726</strain>
        <strain evidence="8">PCE-M2</strain>
    </source>
</reference>
<feature type="transmembrane region" description="Helical" evidence="5">
    <location>
        <begin position="12"/>
        <end position="31"/>
    </location>
</feature>
<evidence type="ECO:0000256" key="1">
    <source>
        <dbReference type="ARBA" id="ARBA00004141"/>
    </source>
</evidence>
<comment type="subcellular location">
    <subcellularLocation>
        <location evidence="5 6">Cell membrane</location>
        <topology evidence="5 6">Multi-pass membrane protein</topology>
    </subcellularLocation>
    <subcellularLocation>
        <location evidence="1">Membrane</location>
        <topology evidence="1">Multi-pass membrane protein</topology>
    </subcellularLocation>
</comment>
<evidence type="ECO:0000313" key="7">
    <source>
        <dbReference type="EMBL" id="AOO63986.1"/>
    </source>
</evidence>
<dbReference type="InterPro" id="IPR018086">
    <property type="entry name" value="NADH_UbQ_OxRdtase_su1_CS"/>
</dbReference>
<keyword evidence="5" id="KW-1278">Translocase</keyword>
<keyword evidence="5" id="KW-0874">Quinone</keyword>
<feature type="transmembrane region" description="Helical" evidence="5">
    <location>
        <begin position="159"/>
        <end position="180"/>
    </location>
</feature>
<keyword evidence="5" id="KW-1003">Cell membrane</keyword>
<dbReference type="InterPro" id="IPR001694">
    <property type="entry name" value="NADH_UbQ_OxRdtase_su1/FPO"/>
</dbReference>
<comment type="similarity">
    <text evidence="5 6">Belongs to the complex I subunit 1 family.</text>
</comment>
<keyword evidence="5 6" id="KW-0520">NAD</keyword>
<keyword evidence="2 5" id="KW-0812">Transmembrane</keyword>
<keyword evidence="8" id="KW-1185">Reference proteome</keyword>
<comment type="subunit">
    <text evidence="5">NDH-1 is composed of 14 different subunits. Subunits NuoA, H, J, K, L, M, N constitute the membrane sector of the complex.</text>
</comment>
<evidence type="ECO:0000256" key="5">
    <source>
        <dbReference type="HAMAP-Rule" id="MF_01350"/>
    </source>
</evidence>
<evidence type="ECO:0000256" key="2">
    <source>
        <dbReference type="ARBA" id="ARBA00022692"/>
    </source>
</evidence>
<dbReference type="EC" id="7.1.1.-" evidence="5"/>
<keyword evidence="7" id="KW-0560">Oxidoreductase</keyword>
<evidence type="ECO:0000256" key="3">
    <source>
        <dbReference type="ARBA" id="ARBA00022989"/>
    </source>
</evidence>
<accession>A0A1D7TG61</accession>
<dbReference type="PATRIC" id="fig|1193502.14.peg.193"/>
<comment type="catalytic activity">
    <reaction evidence="5">
        <text>a quinone + NADH + 5 H(+)(in) = a quinol + NAD(+) + 4 H(+)(out)</text>
        <dbReference type="Rhea" id="RHEA:57888"/>
        <dbReference type="ChEBI" id="CHEBI:15378"/>
        <dbReference type="ChEBI" id="CHEBI:24646"/>
        <dbReference type="ChEBI" id="CHEBI:57540"/>
        <dbReference type="ChEBI" id="CHEBI:57945"/>
        <dbReference type="ChEBI" id="CHEBI:132124"/>
    </reaction>
</comment>
<gene>
    <name evidence="5" type="primary">nuoH</name>
    <name evidence="7" type="ORF">SHALO_0189</name>
</gene>
<feature type="transmembrane region" description="Helical" evidence="5">
    <location>
        <begin position="78"/>
        <end position="100"/>
    </location>
</feature>
<feature type="transmembrane region" description="Helical" evidence="5">
    <location>
        <begin position="242"/>
        <end position="265"/>
    </location>
</feature>
<dbReference type="GO" id="GO:0016655">
    <property type="term" value="F:oxidoreductase activity, acting on NAD(P)H, quinone or similar compound as acceptor"/>
    <property type="evidence" value="ECO:0007669"/>
    <property type="project" value="UniProtKB-UniRule"/>
</dbReference>
<dbReference type="Pfam" id="PF00146">
    <property type="entry name" value="NADHdh"/>
    <property type="match status" value="1"/>
</dbReference>
<feature type="transmembrane region" description="Helical" evidence="5">
    <location>
        <begin position="192"/>
        <end position="212"/>
    </location>
</feature>
<dbReference type="PANTHER" id="PTHR11432">
    <property type="entry name" value="NADH DEHYDROGENASE SUBUNIT 1"/>
    <property type="match status" value="1"/>
</dbReference>
<dbReference type="GO" id="GO:0003954">
    <property type="term" value="F:NADH dehydrogenase activity"/>
    <property type="evidence" value="ECO:0007669"/>
    <property type="project" value="TreeGrafter"/>
</dbReference>
<dbReference type="Proteomes" id="UP000094609">
    <property type="component" value="Chromosome"/>
</dbReference>
<organism evidence="7 8">
    <name type="scientific">Sulfurospirillum halorespirans DSM 13726</name>
    <dbReference type="NCBI Taxonomy" id="1193502"/>
    <lineage>
        <taxon>Bacteria</taxon>
        <taxon>Pseudomonadati</taxon>
        <taxon>Campylobacterota</taxon>
        <taxon>Epsilonproteobacteria</taxon>
        <taxon>Campylobacterales</taxon>
        <taxon>Sulfurospirillaceae</taxon>
        <taxon>Sulfurospirillum</taxon>
    </lineage>
</organism>
<dbReference type="PROSITE" id="PS00667">
    <property type="entry name" value="COMPLEX1_ND1_1"/>
    <property type="match status" value="1"/>
</dbReference>
<keyword evidence="5 7" id="KW-0830">Ubiquinone</keyword>
<dbReference type="GO" id="GO:0009060">
    <property type="term" value="P:aerobic respiration"/>
    <property type="evidence" value="ECO:0007669"/>
    <property type="project" value="TreeGrafter"/>
</dbReference>
<dbReference type="RefSeq" id="WP_069476976.1">
    <property type="nucleotide sequence ID" value="NZ_CP017111.1"/>
</dbReference>
<dbReference type="NCBIfam" id="NF004741">
    <property type="entry name" value="PRK06076.1-2"/>
    <property type="match status" value="1"/>
</dbReference>
<keyword evidence="4 5" id="KW-0472">Membrane</keyword>
<dbReference type="KEGG" id="shal:SHALO_0189"/>
<feature type="transmembrane region" description="Helical" evidence="5">
    <location>
        <begin position="306"/>
        <end position="329"/>
    </location>
</feature>